<dbReference type="Proteomes" id="UP000053766">
    <property type="component" value="Unassembled WGS sequence"/>
</dbReference>
<reference evidence="3 4" key="1">
    <citation type="submission" date="2013-11" db="EMBL/GenBank/DDBJ databases">
        <title>Draft genome of the bovine lungworm Dictyocaulus viviparus.</title>
        <authorList>
            <person name="Mitreva M."/>
        </authorList>
    </citation>
    <scope>NUCLEOTIDE SEQUENCE [LARGE SCALE GENOMIC DNA]</scope>
    <source>
        <strain evidence="3 4">HannoverDv2000</strain>
    </source>
</reference>
<protein>
    <recommendedName>
        <fullName evidence="2">Histone deacetylase domain-containing protein</fullName>
    </recommendedName>
</protein>
<dbReference type="InterPro" id="IPR023801">
    <property type="entry name" value="His_deacetylse_dom"/>
</dbReference>
<proteinExistence type="predicted"/>
<reference evidence="4" key="2">
    <citation type="journal article" date="2016" name="Sci. Rep.">
        <title>Dictyocaulus viviparus genome, variome and transcriptome elucidate lungworm biology and support future intervention.</title>
        <authorList>
            <person name="McNulty S.N."/>
            <person name="Strube C."/>
            <person name="Rosa B.A."/>
            <person name="Martin J.C."/>
            <person name="Tyagi R."/>
            <person name="Choi Y.J."/>
            <person name="Wang Q."/>
            <person name="Hallsworth Pepin K."/>
            <person name="Zhang X."/>
            <person name="Ozersky P."/>
            <person name="Wilson R.K."/>
            <person name="Sternberg P.W."/>
            <person name="Gasser R.B."/>
            <person name="Mitreva M."/>
        </authorList>
    </citation>
    <scope>NUCLEOTIDE SEQUENCE [LARGE SCALE GENOMIC DNA]</scope>
    <source>
        <strain evidence="4">HannoverDv2000</strain>
    </source>
</reference>
<dbReference type="EMBL" id="KN716694">
    <property type="protein sequence ID" value="KJH42217.1"/>
    <property type="molecule type" value="Genomic_DNA"/>
</dbReference>
<feature type="domain" description="Histone deacetylase" evidence="2">
    <location>
        <begin position="16"/>
        <end position="96"/>
    </location>
</feature>
<evidence type="ECO:0000256" key="1">
    <source>
        <dbReference type="ARBA" id="ARBA00048287"/>
    </source>
</evidence>
<dbReference type="AlphaFoldDB" id="A0A0D8XER7"/>
<name>A0A0D8XER7_DICVI</name>
<dbReference type="GO" id="GO:0141221">
    <property type="term" value="F:histone deacetylase activity, hydrolytic mechanism"/>
    <property type="evidence" value="ECO:0007669"/>
    <property type="project" value="UniProtKB-EC"/>
</dbReference>
<dbReference type="Gene3D" id="3.40.800.20">
    <property type="entry name" value="Histone deacetylase domain"/>
    <property type="match status" value="1"/>
</dbReference>
<dbReference type="InterPro" id="IPR037138">
    <property type="entry name" value="His_deacetylse_dom_sf"/>
</dbReference>
<dbReference type="OrthoDB" id="5853490at2759"/>
<keyword evidence="4" id="KW-1185">Reference proteome</keyword>
<dbReference type="Pfam" id="PF00850">
    <property type="entry name" value="Hist_deacetyl"/>
    <property type="match status" value="1"/>
</dbReference>
<dbReference type="SUPFAM" id="SSF52768">
    <property type="entry name" value="Arginase/deacetylase"/>
    <property type="match status" value="1"/>
</dbReference>
<evidence type="ECO:0000313" key="3">
    <source>
        <dbReference type="EMBL" id="KJH42217.1"/>
    </source>
</evidence>
<dbReference type="STRING" id="29172.A0A0D8XER7"/>
<evidence type="ECO:0000313" key="4">
    <source>
        <dbReference type="Proteomes" id="UP000053766"/>
    </source>
</evidence>
<accession>A0A0D8XER7</accession>
<comment type="catalytic activity">
    <reaction evidence="1">
        <text>N(6)-acetyl-L-lysyl-[histone] + H2O = L-lysyl-[histone] + acetate</text>
        <dbReference type="Rhea" id="RHEA:58196"/>
        <dbReference type="Rhea" id="RHEA-COMP:9845"/>
        <dbReference type="Rhea" id="RHEA-COMP:11338"/>
        <dbReference type="ChEBI" id="CHEBI:15377"/>
        <dbReference type="ChEBI" id="CHEBI:29969"/>
        <dbReference type="ChEBI" id="CHEBI:30089"/>
        <dbReference type="ChEBI" id="CHEBI:61930"/>
        <dbReference type="EC" id="3.5.1.98"/>
    </reaction>
</comment>
<sequence length="130" mass="14839">MGREDSGLLKTVLCGEIFEKLEQCGLISRCEVVESPRPVTEAELELVHERPYIQQMKRTVEMSDNELRVVEAGFDSIFLTRNTFNVAREAVGSVFEYDKKNIFDGLALLLCDIVKVSRNLRQVLESKKKT</sequence>
<evidence type="ECO:0000259" key="2">
    <source>
        <dbReference type="Pfam" id="PF00850"/>
    </source>
</evidence>
<gene>
    <name evidence="3" type="ORF">DICVIV_11801</name>
</gene>
<organism evidence="3 4">
    <name type="scientific">Dictyocaulus viviparus</name>
    <name type="common">Bovine lungworm</name>
    <dbReference type="NCBI Taxonomy" id="29172"/>
    <lineage>
        <taxon>Eukaryota</taxon>
        <taxon>Metazoa</taxon>
        <taxon>Ecdysozoa</taxon>
        <taxon>Nematoda</taxon>
        <taxon>Chromadorea</taxon>
        <taxon>Rhabditida</taxon>
        <taxon>Rhabditina</taxon>
        <taxon>Rhabditomorpha</taxon>
        <taxon>Strongyloidea</taxon>
        <taxon>Metastrongylidae</taxon>
        <taxon>Dictyocaulus</taxon>
    </lineage>
</organism>
<dbReference type="InterPro" id="IPR023696">
    <property type="entry name" value="Ureohydrolase_dom_sf"/>
</dbReference>